<evidence type="ECO:0000313" key="2">
    <source>
        <dbReference type="EMBL" id="CAB3804813.1"/>
    </source>
</evidence>
<dbReference type="Proteomes" id="UP000494115">
    <property type="component" value="Unassembled WGS sequence"/>
</dbReference>
<gene>
    <name evidence="2" type="ORF">LMG28138_05579</name>
</gene>
<organism evidence="2 3">
    <name type="scientific">Pararobbsia alpina</name>
    <dbReference type="NCBI Taxonomy" id="621374"/>
    <lineage>
        <taxon>Bacteria</taxon>
        <taxon>Pseudomonadati</taxon>
        <taxon>Pseudomonadota</taxon>
        <taxon>Betaproteobacteria</taxon>
        <taxon>Burkholderiales</taxon>
        <taxon>Burkholderiaceae</taxon>
        <taxon>Pararobbsia</taxon>
    </lineage>
</organism>
<protein>
    <submittedName>
        <fullName evidence="2">Uncharacterized protein</fullName>
    </submittedName>
</protein>
<evidence type="ECO:0000313" key="3">
    <source>
        <dbReference type="Proteomes" id="UP000494115"/>
    </source>
</evidence>
<dbReference type="AlphaFoldDB" id="A0A6S7BVT3"/>
<dbReference type="EMBL" id="CADIKM010000067">
    <property type="protein sequence ID" value="CAB3804813.1"/>
    <property type="molecule type" value="Genomic_DNA"/>
</dbReference>
<feature type="region of interest" description="Disordered" evidence="1">
    <location>
        <begin position="96"/>
        <end position="131"/>
    </location>
</feature>
<sequence>MIGDKGARLAVPGVIDLSELGCDAPGVARVVLESVQDMLLKPALQIARDDYEDRRERQRQGVELAKHATLCPPLRSAMMRRWVAVSVFRPTYLPANRKTCPVQSKPGQARLSDGPAEKRHRIGQSLRHNIG</sequence>
<reference evidence="2 3" key="1">
    <citation type="submission" date="2020-04" db="EMBL/GenBank/DDBJ databases">
        <authorList>
            <person name="De Canck E."/>
        </authorList>
    </citation>
    <scope>NUCLEOTIDE SEQUENCE [LARGE SCALE GENOMIC DNA]</scope>
    <source>
        <strain evidence="2 3">LMG 28138</strain>
    </source>
</reference>
<dbReference type="RefSeq" id="WP_246257999.1">
    <property type="nucleotide sequence ID" value="NZ_CADIKM010000067.1"/>
</dbReference>
<accession>A0A6S7BVT3</accession>
<keyword evidence="3" id="KW-1185">Reference proteome</keyword>
<evidence type="ECO:0000256" key="1">
    <source>
        <dbReference type="SAM" id="MobiDB-lite"/>
    </source>
</evidence>
<proteinExistence type="predicted"/>
<name>A0A6S7BVT3_9BURK</name>